<accession>Q91LM3</accession>
<evidence type="ECO:0000313" key="2">
    <source>
        <dbReference type="EMBL" id="ALN66595.1"/>
    </source>
</evidence>
<reference evidence="2 3" key="4">
    <citation type="submission" date="2015-11" db="EMBL/GenBank/DDBJ databases">
        <title>Comparative analysis of genome sequences of three different virulent isolates of white spot syndrome virus.</title>
        <authorList>
            <person name="Gao M."/>
            <person name="Yang F."/>
            <person name="Xu L."/>
            <person name="Li F."/>
        </authorList>
    </citation>
    <scope>NUCLEOTIDE SEQUENCE [LARGE SCALE GENOMIC DNA]</scope>
    <source>
        <strain evidence="2 3">CN01</strain>
    </source>
</reference>
<reference evidence="1" key="2">
    <citation type="submission" date="2004-12" db="EMBL/GenBank/DDBJ databases">
        <authorList>
            <person name="Marks H."/>
            <person name="van Duijse J.J.A."/>
            <person name="Zuidema D."/>
            <person name="van Hulten M.C.W."/>
            <person name="Vlak J.M."/>
        </authorList>
    </citation>
    <scope>NUCLEOTIDE SEQUENCE</scope>
    <source>
        <strain evidence="1">WSSV-TH</strain>
    </source>
</reference>
<protein>
    <submittedName>
        <fullName evidence="1">ORF14</fullName>
    </submittedName>
</protein>
<proteinExistence type="predicted"/>
<dbReference type="GeneID" id="26680409"/>
<reference evidence="1 4" key="3">
    <citation type="journal article" date="2005" name="Virus Res.">
        <title>Fitness and virulence of an ancestral White Spot Syndrome Virus isolate from shrimp.</title>
        <authorList>
            <person name="Marks H."/>
            <person name="van Duijse J.J."/>
            <person name="Zuidema D."/>
            <person name="van Hulten M.C."/>
            <person name="Vlak J.M."/>
        </authorList>
    </citation>
    <scope>NUCLEOTIDE SEQUENCE [LARGE SCALE GENOMIC DNA]</scope>
    <source>
        <strain evidence="1">WSSV-TH</strain>
    </source>
</reference>
<evidence type="ECO:0000313" key="4">
    <source>
        <dbReference type="Proteomes" id="UP000279156"/>
    </source>
</evidence>
<dbReference type="RefSeq" id="YP_009220626.1">
    <property type="nucleotide sequence ID" value="NC_003225.3"/>
</dbReference>
<dbReference type="EMBL" id="KT995472">
    <property type="protein sequence ID" value="ALN66595.1"/>
    <property type="molecule type" value="Genomic_DNA"/>
</dbReference>
<reference evidence="1 4" key="1">
    <citation type="journal article" date="2001" name="Virology">
        <title>The white spot syndrome virus DNA genome sequence.</title>
        <authorList>
            <person name="van Hulten M.C."/>
            <person name="Witteveldt J."/>
            <person name="Peters S."/>
            <person name="Kloosterboer N."/>
            <person name="Tarchini R."/>
            <person name="Fiers M."/>
            <person name="Sandbrink H."/>
            <person name="Lankhorst R.K."/>
            <person name="Vlak J.M."/>
        </authorList>
    </citation>
    <scope>NUCLEOTIDE SEQUENCE [LARGE SCALE GENOMIC DNA]</scope>
    <source>
        <strain evidence="1">WSSV-TH</strain>
    </source>
</reference>
<evidence type="ECO:0000313" key="1">
    <source>
        <dbReference type="EMBL" id="AAK77683.1"/>
    </source>
</evidence>
<evidence type="ECO:0000313" key="3">
    <source>
        <dbReference type="Proteomes" id="UP000201165"/>
    </source>
</evidence>
<name>Q91LM3_9VIRU</name>
<accession>A0A0S2E743</accession>
<dbReference type="KEGG" id="vg:26680409"/>
<dbReference type="Proteomes" id="UP000279156">
    <property type="component" value="Segment"/>
</dbReference>
<sequence length="298" mass="34492">MATADLIKKEVGVILGTLPSDQEWLDRSKELIERKLEENIQNRNRALEGTVSTSIENNTDQEFREYVSNHIPTGIFEDFKHIYDNLAENFIREIDNGQIQTHTDQIMESLTGKTAGAQRTLVDDTFTDEKKWIALLRGFTIMTLKVVAGPSVNIVLEEGSLYSYPFKNHYKIVLNEYHEKHISALNATIIYVINGRDITLKMRRVDDEKVDLNFLINIQAFSGSHLHFHNYLYSNPNNYYIKKGTYRTLFPAKPQDGTEDKEDEEFKTICTIHMPMLDVSKRATKNHNPEFRINIICM</sequence>
<dbReference type="Proteomes" id="UP000201165">
    <property type="component" value="Segment"/>
</dbReference>
<dbReference type="EMBL" id="AF369029">
    <property type="protein sequence ID" value="AAK77683.1"/>
    <property type="molecule type" value="Genomic_DNA"/>
</dbReference>
<organism evidence="1 4">
    <name type="scientific">White spot syndrome virus</name>
    <dbReference type="NCBI Taxonomy" id="342409"/>
    <lineage>
        <taxon>Viruses</taxon>
        <taxon>Viruses incertae sedis</taxon>
        <taxon>Naldaviricetes</taxon>
        <taxon>Nimaviridae</taxon>
        <taxon>Whispovirus</taxon>
    </lineage>
</organism>